<gene>
    <name evidence="3" type="ORF">AQI95_42555</name>
</gene>
<evidence type="ECO:0000256" key="1">
    <source>
        <dbReference type="SAM" id="MobiDB-lite"/>
    </source>
</evidence>
<sequence length="373" mass="38045">MPSPNPLASAESSRARHRADQAVRQPHPLDDTEHGIPDPVLTAAAPTRTAIIVPVVTSLLVGAAFIAVFLAAFHAPTSHRLPLGIAASDSAAARVELAINDRDQQAMSFQRYRSADAARAAVGHDEVPAALVTDGHGHLKLLVAGAQGPSATGSVQATVTAALGRPVPVNDVVPLAPQDSRGLSIFYSCFGIVLAGYLYAVSSYQMAPRLALTARIAGTAAFSAASGVIVAAIACLGFTAIPAPFATTAIVAALLAFALAASAGLIMRACGPAGIPLASIALLILGNASSGGILPPQYLPSWLSPLAYAMPPGIAVRALRGASYFHGAHLATGLTLLTCWTVACLTAQYALDRAARHRTESAATTPPPTWATA</sequence>
<keyword evidence="4" id="KW-1185">Reference proteome</keyword>
<dbReference type="Proteomes" id="UP000053127">
    <property type="component" value="Unassembled WGS sequence"/>
</dbReference>
<evidence type="ECO:0000313" key="3">
    <source>
        <dbReference type="EMBL" id="KUM96398.1"/>
    </source>
</evidence>
<feature type="transmembrane region" description="Helical" evidence="2">
    <location>
        <begin position="216"/>
        <end position="239"/>
    </location>
</feature>
<dbReference type="OrthoDB" id="5176800at2"/>
<dbReference type="AlphaFoldDB" id="A0A117PXD2"/>
<feature type="transmembrane region" description="Helical" evidence="2">
    <location>
        <begin position="245"/>
        <end position="266"/>
    </location>
</feature>
<feature type="compositionally biased region" description="Basic and acidic residues" evidence="1">
    <location>
        <begin position="27"/>
        <end position="36"/>
    </location>
</feature>
<dbReference type="EMBL" id="LMWN01000097">
    <property type="protein sequence ID" value="KUM96398.1"/>
    <property type="molecule type" value="Genomic_DNA"/>
</dbReference>
<evidence type="ECO:0000256" key="2">
    <source>
        <dbReference type="SAM" id="Phobius"/>
    </source>
</evidence>
<keyword evidence="2" id="KW-0812">Transmembrane</keyword>
<feature type="region of interest" description="Disordered" evidence="1">
    <location>
        <begin position="1"/>
        <end position="36"/>
    </location>
</feature>
<dbReference type="RefSeq" id="WP_067136663.1">
    <property type="nucleotide sequence ID" value="NZ_KQ948243.1"/>
</dbReference>
<feature type="transmembrane region" description="Helical" evidence="2">
    <location>
        <begin position="51"/>
        <end position="73"/>
    </location>
</feature>
<accession>A0A117PXD2</accession>
<feature type="transmembrane region" description="Helical" evidence="2">
    <location>
        <begin position="185"/>
        <end position="204"/>
    </location>
</feature>
<evidence type="ECO:0008006" key="5">
    <source>
        <dbReference type="Google" id="ProtNLM"/>
    </source>
</evidence>
<feature type="transmembrane region" description="Helical" evidence="2">
    <location>
        <begin position="330"/>
        <end position="351"/>
    </location>
</feature>
<keyword evidence="2" id="KW-0472">Membrane</keyword>
<comment type="caution">
    <text evidence="3">The sequence shown here is derived from an EMBL/GenBank/DDBJ whole genome shotgun (WGS) entry which is preliminary data.</text>
</comment>
<proteinExistence type="predicted"/>
<reference evidence="3 4" key="1">
    <citation type="submission" date="2015-10" db="EMBL/GenBank/DDBJ databases">
        <title>Draft genome sequence of Streptomyces yokosukanensis DSM 40224, type strain for the species Streptomyces yokosukanensis.</title>
        <authorList>
            <person name="Ruckert C."/>
            <person name="Winkler A."/>
            <person name="Kalinowski J."/>
            <person name="Kampfer P."/>
            <person name="Glaeser S."/>
        </authorList>
    </citation>
    <scope>NUCLEOTIDE SEQUENCE [LARGE SCALE GENOMIC DNA]</scope>
    <source>
        <strain evidence="3 4">DSM 40224</strain>
    </source>
</reference>
<organism evidence="3 4">
    <name type="scientific">Streptomyces yokosukanensis</name>
    <dbReference type="NCBI Taxonomy" id="67386"/>
    <lineage>
        <taxon>Bacteria</taxon>
        <taxon>Bacillati</taxon>
        <taxon>Actinomycetota</taxon>
        <taxon>Actinomycetes</taxon>
        <taxon>Kitasatosporales</taxon>
        <taxon>Streptomycetaceae</taxon>
        <taxon>Streptomyces</taxon>
    </lineage>
</organism>
<keyword evidence="2" id="KW-1133">Transmembrane helix</keyword>
<evidence type="ECO:0000313" key="4">
    <source>
        <dbReference type="Proteomes" id="UP000053127"/>
    </source>
</evidence>
<feature type="transmembrane region" description="Helical" evidence="2">
    <location>
        <begin position="273"/>
        <end position="294"/>
    </location>
</feature>
<dbReference type="STRING" id="67386.AQI95_42555"/>
<protein>
    <recommendedName>
        <fullName evidence="5">DUF3533 domain-containing protein</fullName>
    </recommendedName>
</protein>
<name>A0A117PXD2_9ACTN</name>